<dbReference type="InParanoid" id="E3MZT7"/>
<feature type="domain" description="Thymidylate kinase-like" evidence="10">
    <location>
        <begin position="13"/>
        <end position="190"/>
    </location>
</feature>
<dbReference type="HOGENOM" id="CLU_049131_3_2_1"/>
<dbReference type="CDD" id="cd01672">
    <property type="entry name" value="TMPK"/>
    <property type="match status" value="1"/>
</dbReference>
<dbReference type="SUPFAM" id="SSF52540">
    <property type="entry name" value="P-loop containing nucleoside triphosphate hydrolases"/>
    <property type="match status" value="1"/>
</dbReference>
<dbReference type="CTD" id="9800846"/>
<dbReference type="InterPro" id="IPR039430">
    <property type="entry name" value="Thymidylate_kin-like_dom"/>
</dbReference>
<dbReference type="PROSITE" id="PS01331">
    <property type="entry name" value="THYMIDYLATE_KINASE"/>
    <property type="match status" value="1"/>
</dbReference>
<dbReference type="InterPro" id="IPR027417">
    <property type="entry name" value="P-loop_NTPase"/>
</dbReference>
<reference evidence="11" key="1">
    <citation type="submission" date="2007-07" db="EMBL/GenBank/DDBJ databases">
        <title>PCAP assembly of the Caenorhabditis remanei genome.</title>
        <authorList>
            <consortium name="The Caenorhabditis remanei Sequencing Consortium"/>
            <person name="Wilson R.K."/>
        </authorList>
    </citation>
    <scope>NUCLEOTIDE SEQUENCE [LARGE SCALE GENOMIC DNA]</scope>
    <source>
        <strain evidence="11">PB4641</strain>
    </source>
</reference>
<dbReference type="eggNOG" id="KOG3327">
    <property type="taxonomic scope" value="Eukaryota"/>
</dbReference>
<keyword evidence="6" id="KW-0545">Nucleotide biosynthesis</keyword>
<proteinExistence type="inferred from homology"/>
<dbReference type="PANTHER" id="PTHR10344:SF1">
    <property type="entry name" value="THYMIDYLATE KINASE"/>
    <property type="match status" value="1"/>
</dbReference>
<dbReference type="OrthoDB" id="425602at2759"/>
<dbReference type="InterPro" id="IPR018095">
    <property type="entry name" value="Thymidylate_kin_CS"/>
</dbReference>
<evidence type="ECO:0000313" key="11">
    <source>
        <dbReference type="EMBL" id="EFP13119.1"/>
    </source>
</evidence>
<dbReference type="KEGG" id="crq:GCK72_004817"/>
<dbReference type="GO" id="GO:0005524">
    <property type="term" value="F:ATP binding"/>
    <property type="evidence" value="ECO:0007669"/>
    <property type="project" value="UniProtKB-KW"/>
</dbReference>
<dbReference type="GO" id="GO:0005829">
    <property type="term" value="C:cytosol"/>
    <property type="evidence" value="ECO:0007669"/>
    <property type="project" value="TreeGrafter"/>
</dbReference>
<dbReference type="STRING" id="31234.E3MZT7"/>
<dbReference type="GO" id="GO:0004798">
    <property type="term" value="F:dTMP kinase activity"/>
    <property type="evidence" value="ECO:0007669"/>
    <property type="project" value="UniProtKB-EC"/>
</dbReference>
<evidence type="ECO:0000256" key="6">
    <source>
        <dbReference type="ARBA" id="ARBA00022727"/>
    </source>
</evidence>
<dbReference type="EC" id="2.7.4.9" evidence="3"/>
<keyword evidence="12" id="KW-1185">Reference proteome</keyword>
<dbReference type="PANTHER" id="PTHR10344">
    <property type="entry name" value="THYMIDYLATE KINASE"/>
    <property type="match status" value="1"/>
</dbReference>
<evidence type="ECO:0000256" key="1">
    <source>
        <dbReference type="ARBA" id="ARBA00004992"/>
    </source>
</evidence>
<dbReference type="FunCoup" id="E3MZT7">
    <property type="interactions" value="2180"/>
</dbReference>
<evidence type="ECO:0000313" key="12">
    <source>
        <dbReference type="Proteomes" id="UP000008281"/>
    </source>
</evidence>
<keyword evidence="9" id="KW-0067">ATP-binding</keyword>
<organism evidence="12">
    <name type="scientific">Caenorhabditis remanei</name>
    <name type="common">Caenorhabditis vulgaris</name>
    <dbReference type="NCBI Taxonomy" id="31234"/>
    <lineage>
        <taxon>Eukaryota</taxon>
        <taxon>Metazoa</taxon>
        <taxon>Ecdysozoa</taxon>
        <taxon>Nematoda</taxon>
        <taxon>Chromadorea</taxon>
        <taxon>Rhabditida</taxon>
        <taxon>Rhabditina</taxon>
        <taxon>Rhabditomorpha</taxon>
        <taxon>Rhabditoidea</taxon>
        <taxon>Rhabditidae</taxon>
        <taxon>Peloderinae</taxon>
        <taxon>Caenorhabditis</taxon>
    </lineage>
</organism>
<evidence type="ECO:0000256" key="4">
    <source>
        <dbReference type="ARBA" id="ARBA00017144"/>
    </source>
</evidence>
<dbReference type="RefSeq" id="XP_003098318.2">
    <property type="nucleotide sequence ID" value="XM_003098270.2"/>
</dbReference>
<evidence type="ECO:0000256" key="3">
    <source>
        <dbReference type="ARBA" id="ARBA00012980"/>
    </source>
</evidence>
<evidence type="ECO:0000256" key="5">
    <source>
        <dbReference type="ARBA" id="ARBA00022679"/>
    </source>
</evidence>
<dbReference type="GO" id="GO:0005739">
    <property type="term" value="C:mitochondrion"/>
    <property type="evidence" value="ECO:0007669"/>
    <property type="project" value="TreeGrafter"/>
</dbReference>
<dbReference type="EMBL" id="DS268502">
    <property type="protein sequence ID" value="EFP13119.1"/>
    <property type="molecule type" value="Genomic_DNA"/>
</dbReference>
<evidence type="ECO:0000256" key="2">
    <source>
        <dbReference type="ARBA" id="ARBA00009776"/>
    </source>
</evidence>
<accession>E3MZT7</accession>
<keyword evidence="5" id="KW-0808">Transferase</keyword>
<dbReference type="InterPro" id="IPR018094">
    <property type="entry name" value="Thymidylate_kinase"/>
</dbReference>
<comment type="similarity">
    <text evidence="2">Belongs to the thymidylate kinase family.</text>
</comment>
<comment type="pathway">
    <text evidence="1">Pyrimidine metabolism; dTTP biosynthesis.</text>
</comment>
<dbReference type="OMA" id="YWHQFDA"/>
<dbReference type="GeneID" id="9800846"/>
<dbReference type="GO" id="GO:0005634">
    <property type="term" value="C:nucleus"/>
    <property type="evidence" value="ECO:0007669"/>
    <property type="project" value="TreeGrafter"/>
</dbReference>
<gene>
    <name evidence="11" type="ORF">CRE_07671</name>
</gene>
<dbReference type="Pfam" id="PF02223">
    <property type="entry name" value="Thymidylate_kin"/>
    <property type="match status" value="1"/>
</dbReference>
<name>E3MZT7_CAERE</name>
<dbReference type="AlphaFoldDB" id="E3MZT7"/>
<evidence type="ECO:0000256" key="7">
    <source>
        <dbReference type="ARBA" id="ARBA00022741"/>
    </source>
</evidence>
<dbReference type="GO" id="GO:0006233">
    <property type="term" value="P:dTDP biosynthetic process"/>
    <property type="evidence" value="ECO:0007669"/>
    <property type="project" value="InterPro"/>
</dbReference>
<dbReference type="GO" id="GO:0006227">
    <property type="term" value="P:dUDP biosynthetic process"/>
    <property type="evidence" value="ECO:0007669"/>
    <property type="project" value="TreeGrafter"/>
</dbReference>
<dbReference type="Proteomes" id="UP000008281">
    <property type="component" value="Unassembled WGS sequence"/>
</dbReference>
<keyword evidence="8" id="KW-0418">Kinase</keyword>
<evidence type="ECO:0000256" key="8">
    <source>
        <dbReference type="ARBA" id="ARBA00022777"/>
    </source>
</evidence>
<sequence length="210" mass="23488">MAAAQKRGVLIVFEGLDRSGKSTQAKRLVESLNKRAEGSAVLQAFPDRSSPIGKLIDQYLKKEIDLDEHSLHLMFSADRFLKNQMIRENIAKGIDVICDRYCYSGVAYSLAKGLPEQWVRSSDVGLPKPDAVLFFDVSPAVAAQRGGFGAERLETATMQQKVAAVMPTLRDDSFWKTVNADGDLDTVEKDVFRLYENLNREKPFESLEKI</sequence>
<dbReference type="HAMAP" id="MF_00165">
    <property type="entry name" value="Thymidylate_kinase"/>
    <property type="match status" value="1"/>
</dbReference>
<dbReference type="GO" id="GO:0004550">
    <property type="term" value="F:nucleoside diphosphate kinase activity"/>
    <property type="evidence" value="ECO:0007669"/>
    <property type="project" value="TreeGrafter"/>
</dbReference>
<evidence type="ECO:0000256" key="9">
    <source>
        <dbReference type="ARBA" id="ARBA00022840"/>
    </source>
</evidence>
<protein>
    <recommendedName>
        <fullName evidence="4">Thymidylate kinase</fullName>
        <ecNumber evidence="3">2.7.4.9</ecNumber>
    </recommendedName>
</protein>
<dbReference type="Gene3D" id="3.40.50.300">
    <property type="entry name" value="P-loop containing nucleotide triphosphate hydrolases"/>
    <property type="match status" value="1"/>
</dbReference>
<keyword evidence="7" id="KW-0547">Nucleotide-binding</keyword>
<dbReference type="FunFam" id="3.40.50.300:FF:000679">
    <property type="entry name" value="Thymidylate kinase"/>
    <property type="match status" value="1"/>
</dbReference>
<dbReference type="NCBIfam" id="TIGR00041">
    <property type="entry name" value="DTMP_kinase"/>
    <property type="match status" value="1"/>
</dbReference>
<dbReference type="GO" id="GO:0006235">
    <property type="term" value="P:dTTP biosynthetic process"/>
    <property type="evidence" value="ECO:0007669"/>
    <property type="project" value="TreeGrafter"/>
</dbReference>
<evidence type="ECO:0000259" key="10">
    <source>
        <dbReference type="Pfam" id="PF02223"/>
    </source>
</evidence>